<dbReference type="PIRSF" id="PIRSF001467">
    <property type="entry name" value="Peptidylpro_ismrse"/>
    <property type="match status" value="1"/>
</dbReference>
<dbReference type="GO" id="GO:0006457">
    <property type="term" value="P:protein folding"/>
    <property type="evidence" value="ECO:0007669"/>
    <property type="project" value="InterPro"/>
</dbReference>
<dbReference type="Pfam" id="PF00160">
    <property type="entry name" value="Pro_isomerase"/>
    <property type="match status" value="1"/>
</dbReference>
<comment type="function">
    <text evidence="5">PPIases accelerate the folding of proteins. It catalyzes the cis-trans isomerization of proline imidic peptide bonds in oligopeptides.</text>
</comment>
<organism evidence="7 8">
    <name type="scientific">Micromonas commoda (strain RCC299 / NOUM17 / CCMP2709)</name>
    <name type="common">Picoplanktonic green alga</name>
    <dbReference type="NCBI Taxonomy" id="296587"/>
    <lineage>
        <taxon>Eukaryota</taxon>
        <taxon>Viridiplantae</taxon>
        <taxon>Chlorophyta</taxon>
        <taxon>Mamiellophyceae</taxon>
        <taxon>Mamiellales</taxon>
        <taxon>Mamiellaceae</taxon>
        <taxon>Micromonas</taxon>
    </lineage>
</organism>
<feature type="domain" description="PPIase cyclophilin-type" evidence="6">
    <location>
        <begin position="1"/>
        <end position="146"/>
    </location>
</feature>
<dbReference type="Gene3D" id="2.40.100.10">
    <property type="entry name" value="Cyclophilin-like"/>
    <property type="match status" value="1"/>
</dbReference>
<dbReference type="InterPro" id="IPR020892">
    <property type="entry name" value="Cyclophilin-type_PPIase_CS"/>
</dbReference>
<protein>
    <recommendedName>
        <fullName evidence="5">Peptidyl-prolyl cis-trans isomerase</fullName>
        <shortName evidence="5">PPIase</shortName>
        <ecNumber evidence="5">5.2.1.8</ecNumber>
    </recommendedName>
</protein>
<evidence type="ECO:0000313" key="8">
    <source>
        <dbReference type="Proteomes" id="UP000002009"/>
    </source>
</evidence>
<evidence type="ECO:0000256" key="3">
    <source>
        <dbReference type="ARBA" id="ARBA00023110"/>
    </source>
</evidence>
<name>C1EGR8_MICCC</name>
<keyword evidence="8" id="KW-1185">Reference proteome</keyword>
<sequence length="149" mass="15952">MNAATGRIVLDLFAGTHPKTSENFRQMCTGEAGFGYRGSTFHRVIPGFMNQAGAKGAGGSIYGGSFDDESFVHNHDEPFLLSMANSGPNTNSNQFFITVAPTPHLDNKHVVFGTVVEGEDVVMAINEAGTNGGRPRRQIHIVNAGELKD</sequence>
<reference evidence="7 8" key="1">
    <citation type="journal article" date="2009" name="Science">
        <title>Green evolution and dynamic adaptations revealed by genomes of the marine picoeukaryotes Micromonas.</title>
        <authorList>
            <person name="Worden A.Z."/>
            <person name="Lee J.H."/>
            <person name="Mock T."/>
            <person name="Rouze P."/>
            <person name="Simmons M.P."/>
            <person name="Aerts A.L."/>
            <person name="Allen A.E."/>
            <person name="Cuvelier M.L."/>
            <person name="Derelle E."/>
            <person name="Everett M.V."/>
            <person name="Foulon E."/>
            <person name="Grimwood J."/>
            <person name="Gundlach H."/>
            <person name="Henrissat B."/>
            <person name="Napoli C."/>
            <person name="McDonald S.M."/>
            <person name="Parker M.S."/>
            <person name="Rombauts S."/>
            <person name="Salamov A."/>
            <person name="Von Dassow P."/>
            <person name="Badger J.H."/>
            <person name="Coutinho P.M."/>
            <person name="Demir E."/>
            <person name="Dubchak I."/>
            <person name="Gentemann C."/>
            <person name="Eikrem W."/>
            <person name="Gready J.E."/>
            <person name="John U."/>
            <person name="Lanier W."/>
            <person name="Lindquist E.A."/>
            <person name="Lucas S."/>
            <person name="Mayer K.F."/>
            <person name="Moreau H."/>
            <person name="Not F."/>
            <person name="Otillar R."/>
            <person name="Panaud O."/>
            <person name="Pangilinan J."/>
            <person name="Paulsen I."/>
            <person name="Piegu B."/>
            <person name="Poliakov A."/>
            <person name="Robbens S."/>
            <person name="Schmutz J."/>
            <person name="Toulza E."/>
            <person name="Wyss T."/>
            <person name="Zelensky A."/>
            <person name="Zhou K."/>
            <person name="Armbrust E.V."/>
            <person name="Bhattacharya D."/>
            <person name="Goodenough U.W."/>
            <person name="Van de Peer Y."/>
            <person name="Grigoriev I.V."/>
        </authorList>
    </citation>
    <scope>NUCLEOTIDE SEQUENCE [LARGE SCALE GENOMIC DNA]</scope>
    <source>
        <strain evidence="8">RCC299 / NOUM17</strain>
    </source>
</reference>
<dbReference type="PANTHER" id="PTHR11071:SF561">
    <property type="entry name" value="PEPTIDYL-PROLYL CIS-TRANS ISOMERASE D-RELATED"/>
    <property type="match status" value="1"/>
</dbReference>
<dbReference type="PANTHER" id="PTHR11071">
    <property type="entry name" value="PEPTIDYL-PROLYL CIS-TRANS ISOMERASE"/>
    <property type="match status" value="1"/>
</dbReference>
<dbReference type="AlphaFoldDB" id="C1EGR8"/>
<dbReference type="PROSITE" id="PS00170">
    <property type="entry name" value="CSA_PPIASE_1"/>
    <property type="match status" value="1"/>
</dbReference>
<evidence type="ECO:0000256" key="5">
    <source>
        <dbReference type="RuleBase" id="RU363019"/>
    </source>
</evidence>
<dbReference type="FunFam" id="2.40.100.10:FF:000025">
    <property type="entry name" value="Peptidyl-prolyl cis-trans isomerase CYP19-2"/>
    <property type="match status" value="1"/>
</dbReference>
<dbReference type="GO" id="GO:0005737">
    <property type="term" value="C:cytoplasm"/>
    <property type="evidence" value="ECO:0007669"/>
    <property type="project" value="TreeGrafter"/>
</dbReference>
<comment type="similarity">
    <text evidence="2 5">Belongs to the cyclophilin-type PPIase family.</text>
</comment>
<dbReference type="GO" id="GO:0016018">
    <property type="term" value="F:cyclosporin A binding"/>
    <property type="evidence" value="ECO:0007669"/>
    <property type="project" value="TreeGrafter"/>
</dbReference>
<dbReference type="InterPro" id="IPR024936">
    <property type="entry name" value="Cyclophilin-type_PPIase"/>
</dbReference>
<dbReference type="EMBL" id="CP001332">
    <property type="protein sequence ID" value="ACO67373.1"/>
    <property type="molecule type" value="Genomic_DNA"/>
</dbReference>
<dbReference type="GeneID" id="8248848"/>
<evidence type="ECO:0000313" key="7">
    <source>
        <dbReference type="EMBL" id="ACO67373.1"/>
    </source>
</evidence>
<accession>C1EGR8</accession>
<dbReference type="OrthoDB" id="193499at2759"/>
<dbReference type="KEGG" id="mis:MICPUN_98302"/>
<comment type="catalytic activity">
    <reaction evidence="1 5">
        <text>[protein]-peptidylproline (omega=180) = [protein]-peptidylproline (omega=0)</text>
        <dbReference type="Rhea" id="RHEA:16237"/>
        <dbReference type="Rhea" id="RHEA-COMP:10747"/>
        <dbReference type="Rhea" id="RHEA-COMP:10748"/>
        <dbReference type="ChEBI" id="CHEBI:83833"/>
        <dbReference type="ChEBI" id="CHEBI:83834"/>
        <dbReference type="EC" id="5.2.1.8"/>
    </reaction>
</comment>
<dbReference type="InterPro" id="IPR002130">
    <property type="entry name" value="Cyclophilin-type_PPIase_dom"/>
</dbReference>
<evidence type="ECO:0000256" key="4">
    <source>
        <dbReference type="ARBA" id="ARBA00023235"/>
    </source>
</evidence>
<dbReference type="STRING" id="296587.C1EGR8"/>
<dbReference type="eggNOG" id="KOG0865">
    <property type="taxonomic scope" value="Eukaryota"/>
</dbReference>
<evidence type="ECO:0000259" key="6">
    <source>
        <dbReference type="PROSITE" id="PS50072"/>
    </source>
</evidence>
<dbReference type="PRINTS" id="PR00153">
    <property type="entry name" value="CSAPPISMRASE"/>
</dbReference>
<dbReference type="InParanoid" id="C1EGR8"/>
<dbReference type="PROSITE" id="PS50072">
    <property type="entry name" value="CSA_PPIASE_2"/>
    <property type="match status" value="1"/>
</dbReference>
<dbReference type="EC" id="5.2.1.8" evidence="5"/>
<evidence type="ECO:0000256" key="1">
    <source>
        <dbReference type="ARBA" id="ARBA00000971"/>
    </source>
</evidence>
<evidence type="ECO:0000256" key="2">
    <source>
        <dbReference type="ARBA" id="ARBA00007365"/>
    </source>
</evidence>
<gene>
    <name evidence="7" type="ORF">MICPUN_98302</name>
</gene>
<dbReference type="GO" id="GO:0003755">
    <property type="term" value="F:peptidyl-prolyl cis-trans isomerase activity"/>
    <property type="evidence" value="ECO:0007669"/>
    <property type="project" value="UniProtKB-UniRule"/>
</dbReference>
<keyword evidence="4 5" id="KW-0413">Isomerase</keyword>
<dbReference type="RefSeq" id="XP_002506115.1">
    <property type="nucleotide sequence ID" value="XM_002506069.1"/>
</dbReference>
<dbReference type="SUPFAM" id="SSF50891">
    <property type="entry name" value="Cyclophilin-like"/>
    <property type="match status" value="1"/>
</dbReference>
<proteinExistence type="inferred from homology"/>
<keyword evidence="3 5" id="KW-0697">Rotamase</keyword>
<dbReference type="InterPro" id="IPR029000">
    <property type="entry name" value="Cyclophilin-like_dom_sf"/>
</dbReference>
<dbReference type="Proteomes" id="UP000002009">
    <property type="component" value="Chromosome 14"/>
</dbReference>